<sequence length="27" mass="2930">MKFVLGKFNTEFTLGLVLVSVVVTVTS</sequence>
<organism evidence="1">
    <name type="scientific">Anguilla anguilla</name>
    <name type="common">European freshwater eel</name>
    <name type="synonym">Muraena anguilla</name>
    <dbReference type="NCBI Taxonomy" id="7936"/>
    <lineage>
        <taxon>Eukaryota</taxon>
        <taxon>Metazoa</taxon>
        <taxon>Chordata</taxon>
        <taxon>Craniata</taxon>
        <taxon>Vertebrata</taxon>
        <taxon>Euteleostomi</taxon>
        <taxon>Actinopterygii</taxon>
        <taxon>Neopterygii</taxon>
        <taxon>Teleostei</taxon>
        <taxon>Anguilliformes</taxon>
        <taxon>Anguillidae</taxon>
        <taxon>Anguilla</taxon>
    </lineage>
</organism>
<proteinExistence type="predicted"/>
<accession>A0A0E9TA18</accession>
<dbReference type="AlphaFoldDB" id="A0A0E9TA18"/>
<name>A0A0E9TA18_ANGAN</name>
<reference evidence="1" key="1">
    <citation type="submission" date="2014-11" db="EMBL/GenBank/DDBJ databases">
        <authorList>
            <person name="Amaro Gonzalez C."/>
        </authorList>
    </citation>
    <scope>NUCLEOTIDE SEQUENCE</scope>
</reference>
<protein>
    <submittedName>
        <fullName evidence="1">Uncharacterized protein</fullName>
    </submittedName>
</protein>
<evidence type="ECO:0000313" key="1">
    <source>
        <dbReference type="EMBL" id="JAH50466.1"/>
    </source>
</evidence>
<reference evidence="1" key="2">
    <citation type="journal article" date="2015" name="Fish Shellfish Immunol.">
        <title>Early steps in the European eel (Anguilla anguilla)-Vibrio vulnificus interaction in the gills: Role of the RtxA13 toxin.</title>
        <authorList>
            <person name="Callol A."/>
            <person name="Pajuelo D."/>
            <person name="Ebbesson L."/>
            <person name="Teles M."/>
            <person name="MacKenzie S."/>
            <person name="Amaro C."/>
        </authorList>
    </citation>
    <scope>NUCLEOTIDE SEQUENCE</scope>
</reference>
<dbReference type="EMBL" id="GBXM01058111">
    <property type="protein sequence ID" value="JAH50466.1"/>
    <property type="molecule type" value="Transcribed_RNA"/>
</dbReference>